<accession>D8T485</accession>
<sequence>MRAIQPIAAGTGNPLVIALPLASARNFVGVAAGSDSGRRCFSCCIVDSVQKLARPPDRLGKRNLLSQSAGCVADRVTLLATLKTCSTLTAAEALGTAEKEKLVRFRHKCLEIGARIHSQAGTLDLALANSLIDLYAESLRESGLVASLVQHAQGHRSVAVSDPRAPGAWGRLRVFGTLQTDASQAVLQRRGLFESLLQLGSPGGQSLRRRILRSSKTANRLSTSYGVTPLNSLVHRALTVNARICLPPIHLELLEESQVYLRFMTWNSASLVRSGRLGER</sequence>
<dbReference type="Gramene" id="EFJ08484">
    <property type="protein sequence ID" value="EFJ08484"/>
    <property type="gene ID" value="SELMODRAFT_428858"/>
</dbReference>
<dbReference type="HOGENOM" id="CLU_995357_0_0_1"/>
<gene>
    <name evidence="1" type="ORF">SELMODRAFT_428858</name>
</gene>
<evidence type="ECO:0000313" key="1">
    <source>
        <dbReference type="EMBL" id="EFJ08484.1"/>
    </source>
</evidence>
<evidence type="ECO:0000313" key="2">
    <source>
        <dbReference type="Proteomes" id="UP000001514"/>
    </source>
</evidence>
<proteinExistence type="predicted"/>
<dbReference type="Proteomes" id="UP000001514">
    <property type="component" value="Unassembled WGS sequence"/>
</dbReference>
<organism evidence="2">
    <name type="scientific">Selaginella moellendorffii</name>
    <name type="common">Spikemoss</name>
    <dbReference type="NCBI Taxonomy" id="88036"/>
    <lineage>
        <taxon>Eukaryota</taxon>
        <taxon>Viridiplantae</taxon>
        <taxon>Streptophyta</taxon>
        <taxon>Embryophyta</taxon>
        <taxon>Tracheophyta</taxon>
        <taxon>Lycopodiopsida</taxon>
        <taxon>Selaginellales</taxon>
        <taxon>Selaginellaceae</taxon>
        <taxon>Selaginella</taxon>
    </lineage>
</organism>
<reference evidence="1 2" key="1">
    <citation type="journal article" date="2011" name="Science">
        <title>The Selaginella genome identifies genetic changes associated with the evolution of vascular plants.</title>
        <authorList>
            <person name="Banks J.A."/>
            <person name="Nishiyama T."/>
            <person name="Hasebe M."/>
            <person name="Bowman J.L."/>
            <person name="Gribskov M."/>
            <person name="dePamphilis C."/>
            <person name="Albert V.A."/>
            <person name="Aono N."/>
            <person name="Aoyama T."/>
            <person name="Ambrose B.A."/>
            <person name="Ashton N.W."/>
            <person name="Axtell M.J."/>
            <person name="Barker E."/>
            <person name="Barker M.S."/>
            <person name="Bennetzen J.L."/>
            <person name="Bonawitz N.D."/>
            <person name="Chapple C."/>
            <person name="Cheng C."/>
            <person name="Correa L.G."/>
            <person name="Dacre M."/>
            <person name="DeBarry J."/>
            <person name="Dreyer I."/>
            <person name="Elias M."/>
            <person name="Engstrom E.M."/>
            <person name="Estelle M."/>
            <person name="Feng L."/>
            <person name="Finet C."/>
            <person name="Floyd S.K."/>
            <person name="Frommer W.B."/>
            <person name="Fujita T."/>
            <person name="Gramzow L."/>
            <person name="Gutensohn M."/>
            <person name="Harholt J."/>
            <person name="Hattori M."/>
            <person name="Heyl A."/>
            <person name="Hirai T."/>
            <person name="Hiwatashi Y."/>
            <person name="Ishikawa M."/>
            <person name="Iwata M."/>
            <person name="Karol K.G."/>
            <person name="Koehler B."/>
            <person name="Kolukisaoglu U."/>
            <person name="Kubo M."/>
            <person name="Kurata T."/>
            <person name="Lalonde S."/>
            <person name="Li K."/>
            <person name="Li Y."/>
            <person name="Litt A."/>
            <person name="Lyons E."/>
            <person name="Manning G."/>
            <person name="Maruyama T."/>
            <person name="Michael T.P."/>
            <person name="Mikami K."/>
            <person name="Miyazaki S."/>
            <person name="Morinaga S."/>
            <person name="Murata T."/>
            <person name="Mueller-Roeber B."/>
            <person name="Nelson D.R."/>
            <person name="Obara M."/>
            <person name="Oguri Y."/>
            <person name="Olmstead R.G."/>
            <person name="Onodera N."/>
            <person name="Petersen B.L."/>
            <person name="Pils B."/>
            <person name="Prigge M."/>
            <person name="Rensing S.A."/>
            <person name="Riano-Pachon D.M."/>
            <person name="Roberts A.W."/>
            <person name="Sato Y."/>
            <person name="Scheller H.V."/>
            <person name="Schulz B."/>
            <person name="Schulz C."/>
            <person name="Shakirov E.V."/>
            <person name="Shibagaki N."/>
            <person name="Shinohara N."/>
            <person name="Shippen D.E."/>
            <person name="Soerensen I."/>
            <person name="Sotooka R."/>
            <person name="Sugimoto N."/>
            <person name="Sugita M."/>
            <person name="Sumikawa N."/>
            <person name="Tanurdzic M."/>
            <person name="Theissen G."/>
            <person name="Ulvskov P."/>
            <person name="Wakazuki S."/>
            <person name="Weng J.K."/>
            <person name="Willats W.W."/>
            <person name="Wipf D."/>
            <person name="Wolf P.G."/>
            <person name="Yang L."/>
            <person name="Zimmer A.D."/>
            <person name="Zhu Q."/>
            <person name="Mitros T."/>
            <person name="Hellsten U."/>
            <person name="Loque D."/>
            <person name="Otillar R."/>
            <person name="Salamov A."/>
            <person name="Schmutz J."/>
            <person name="Shapiro H."/>
            <person name="Lindquist E."/>
            <person name="Lucas S."/>
            <person name="Rokhsar D."/>
            <person name="Grigoriev I.V."/>
        </authorList>
    </citation>
    <scope>NUCLEOTIDE SEQUENCE [LARGE SCALE GENOMIC DNA]</scope>
</reference>
<protein>
    <submittedName>
        <fullName evidence="1">Uncharacterized protein</fullName>
    </submittedName>
</protein>
<dbReference type="EMBL" id="GL377673">
    <property type="protein sequence ID" value="EFJ08484.1"/>
    <property type="molecule type" value="Genomic_DNA"/>
</dbReference>
<name>D8T485_SELML</name>
<dbReference type="KEGG" id="smo:SELMODRAFT_428858"/>
<dbReference type="AlphaFoldDB" id="D8T485"/>
<keyword evidence="2" id="KW-1185">Reference proteome</keyword>
<dbReference type="InParanoid" id="D8T485"/>